<dbReference type="InterPro" id="IPR036329">
    <property type="entry name" value="Aro-AA_hydroxylase_C_sf"/>
</dbReference>
<dbReference type="PANTHER" id="PTHR11473">
    <property type="entry name" value="AROMATIC AMINO ACID HYDROXYLASE"/>
    <property type="match status" value="1"/>
</dbReference>
<dbReference type="NCBIfam" id="TIGR01267">
    <property type="entry name" value="Phe4hydrox_mono"/>
    <property type="match status" value="1"/>
</dbReference>
<evidence type="ECO:0000259" key="14">
    <source>
        <dbReference type="PROSITE" id="PS51410"/>
    </source>
</evidence>
<protein>
    <recommendedName>
        <fullName evidence="6">Phenylalanine-4-hydroxylase</fullName>
        <ecNumber evidence="5">1.14.16.1</ecNumber>
    </recommendedName>
    <alternativeName>
        <fullName evidence="12">Phe-4-monooxygenase</fullName>
    </alternativeName>
</protein>
<dbReference type="InterPro" id="IPR001273">
    <property type="entry name" value="ArAA_hydroxylase"/>
</dbReference>
<keyword evidence="8 15" id="KW-0560">Oxidoreductase</keyword>
<comment type="pathway">
    <text evidence="3">Amino-acid degradation; L-phenylalanine degradation; acetoacetate and fumarate from L-phenylalanine: step 1/6.</text>
</comment>
<evidence type="ECO:0000256" key="4">
    <source>
        <dbReference type="ARBA" id="ARBA00009712"/>
    </source>
</evidence>
<dbReference type="EC" id="1.14.16.1" evidence="5"/>
<evidence type="ECO:0000256" key="3">
    <source>
        <dbReference type="ARBA" id="ARBA00005088"/>
    </source>
</evidence>
<dbReference type="PANTHER" id="PTHR11473:SF24">
    <property type="entry name" value="PHENYLALANINE-4-HYDROXYLASE"/>
    <property type="match status" value="1"/>
</dbReference>
<dbReference type="GO" id="GO:0005506">
    <property type="term" value="F:iron ion binding"/>
    <property type="evidence" value="ECO:0007669"/>
    <property type="project" value="InterPro"/>
</dbReference>
<feature type="binding site" evidence="13">
    <location>
        <position position="168"/>
    </location>
    <ligand>
        <name>Fe cation</name>
        <dbReference type="ChEBI" id="CHEBI:24875"/>
    </ligand>
</feature>
<evidence type="ECO:0000256" key="12">
    <source>
        <dbReference type="ARBA" id="ARBA00029922"/>
    </source>
</evidence>
<feature type="binding site" evidence="13">
    <location>
        <position position="123"/>
    </location>
    <ligand>
        <name>Fe cation</name>
        <dbReference type="ChEBI" id="CHEBI:24875"/>
    </ligand>
</feature>
<dbReference type="InterPro" id="IPR005960">
    <property type="entry name" value="Phe-4-hydroxylase_mono"/>
</dbReference>
<feature type="binding site" evidence="13">
    <location>
        <position position="128"/>
    </location>
    <ligand>
        <name>Fe cation</name>
        <dbReference type="ChEBI" id="CHEBI:24875"/>
    </ligand>
</feature>
<evidence type="ECO:0000256" key="6">
    <source>
        <dbReference type="ARBA" id="ARBA00020276"/>
    </source>
</evidence>
<dbReference type="Pfam" id="PF00351">
    <property type="entry name" value="Biopterin_H"/>
    <property type="match status" value="1"/>
</dbReference>
<dbReference type="PROSITE" id="PS51410">
    <property type="entry name" value="BH4_AAA_HYDROXYL_2"/>
    <property type="match status" value="1"/>
</dbReference>
<evidence type="ECO:0000256" key="11">
    <source>
        <dbReference type="ARBA" id="ARBA00023232"/>
    </source>
</evidence>
<dbReference type="NCBIfam" id="NF008877">
    <property type="entry name" value="PRK11913.1-2"/>
    <property type="match status" value="1"/>
</dbReference>
<evidence type="ECO:0000256" key="5">
    <source>
        <dbReference type="ARBA" id="ARBA00011995"/>
    </source>
</evidence>
<feature type="domain" description="Biopterin-dependent aromatic amino acid hydroxylase family profile" evidence="14">
    <location>
        <begin position="1"/>
        <end position="279"/>
    </location>
</feature>
<evidence type="ECO:0000256" key="9">
    <source>
        <dbReference type="ARBA" id="ARBA00023004"/>
    </source>
</evidence>
<evidence type="ECO:0000256" key="13">
    <source>
        <dbReference type="PIRSR" id="PIRSR601273-2"/>
    </source>
</evidence>
<dbReference type="InterPro" id="IPR018301">
    <property type="entry name" value="ArAA_hydroxylase_Fe/CU_BS"/>
</dbReference>
<keyword evidence="10 15" id="KW-0503">Monooxygenase</keyword>
<dbReference type="PROSITE" id="PS00367">
    <property type="entry name" value="BH4_AAA_HYDROXYL_1"/>
    <property type="match status" value="1"/>
</dbReference>
<evidence type="ECO:0000256" key="8">
    <source>
        <dbReference type="ARBA" id="ARBA00023002"/>
    </source>
</evidence>
<dbReference type="UniPathway" id="UPA00139">
    <property type="reaction ID" value="UER00337"/>
</dbReference>
<evidence type="ECO:0000256" key="1">
    <source>
        <dbReference type="ARBA" id="ARBA00001060"/>
    </source>
</evidence>
<dbReference type="Proteomes" id="UP000315825">
    <property type="component" value="Unassembled WGS sequence"/>
</dbReference>
<sequence length="279" mass="32141">MAQKNTKYTSKDPNHNGFYNYSTEENEIWGQLYSRQEADLSKFACHEYIDGLQNLGLPKDKIPQLKDITSTLTKATGWGVEGVPALISFDRFFDLLSNCKFPAATFIRTKGDFKYLREPDIFHEVFGHCPLLMNEHYADFMQKYGELGNSAPQADQSMLARLYWFTVEFGLIKRKGNLKIFGSGIVSSIDESKHALSSKPTIKPLELVEVFRTLYRIDMVQPIYFYIESFEDLFRLIDDSDNVFDAIAEAKSKGPYMPEFQVDDLPDEDFRKKLVRSLP</sequence>
<keyword evidence="11" id="KW-0585">Phenylalanine catabolism</keyword>
<reference evidence="15 16" key="1">
    <citation type="submission" date="2019-02" db="EMBL/GenBank/DDBJ databases">
        <title>Prokaryotic population dynamics and viral predation in marine succession experiment using metagenomics: the confinement effect.</title>
        <authorList>
            <person name="Haro-Moreno J.M."/>
            <person name="Rodriguez-Valera F."/>
            <person name="Lopez-Perez M."/>
        </authorList>
    </citation>
    <scope>NUCLEOTIDE SEQUENCE [LARGE SCALE GENOMIC DNA]</scope>
    <source>
        <strain evidence="15">MED-G159</strain>
    </source>
</reference>
<evidence type="ECO:0000313" key="16">
    <source>
        <dbReference type="Proteomes" id="UP000315825"/>
    </source>
</evidence>
<name>A0A520MX46_9GAMM</name>
<dbReference type="GO" id="GO:0006559">
    <property type="term" value="P:L-phenylalanine catabolic process"/>
    <property type="evidence" value="ECO:0007669"/>
    <property type="project" value="UniProtKB-UniPathway"/>
</dbReference>
<dbReference type="SUPFAM" id="SSF56534">
    <property type="entry name" value="Aromatic aminoacid monoxygenases, catalytic and oligomerization domains"/>
    <property type="match status" value="1"/>
</dbReference>
<dbReference type="Gene3D" id="1.10.800.10">
    <property type="entry name" value="Aromatic amino acid hydroxylase"/>
    <property type="match status" value="1"/>
</dbReference>
<proteinExistence type="inferred from homology"/>
<keyword evidence="7 13" id="KW-0479">Metal-binding</keyword>
<dbReference type="GO" id="GO:0004505">
    <property type="term" value="F:phenylalanine 4-monooxygenase activity"/>
    <property type="evidence" value="ECO:0007669"/>
    <property type="project" value="UniProtKB-EC"/>
</dbReference>
<dbReference type="PRINTS" id="PR00372">
    <property type="entry name" value="FYWHYDRXLASE"/>
</dbReference>
<comment type="catalytic activity">
    <reaction evidence="1">
        <text>(6R)-L-erythro-5,6,7,8-tetrahydrobiopterin + L-phenylalanine + O2 = (4aS,6R)-4a-hydroxy-L-erythro-5,6,7,8-tetrahydrobiopterin + L-tyrosine</text>
        <dbReference type="Rhea" id="RHEA:20273"/>
        <dbReference type="ChEBI" id="CHEBI:15379"/>
        <dbReference type="ChEBI" id="CHEBI:15642"/>
        <dbReference type="ChEBI" id="CHEBI:58095"/>
        <dbReference type="ChEBI" id="CHEBI:58315"/>
        <dbReference type="ChEBI" id="CHEBI:59560"/>
        <dbReference type="EC" id="1.14.16.1"/>
    </reaction>
</comment>
<evidence type="ECO:0000256" key="10">
    <source>
        <dbReference type="ARBA" id="ARBA00023033"/>
    </source>
</evidence>
<dbReference type="EMBL" id="SHBE01000010">
    <property type="protein sequence ID" value="RZO25793.1"/>
    <property type="molecule type" value="Genomic_DNA"/>
</dbReference>
<comment type="similarity">
    <text evidence="4">Belongs to the biopterin-dependent aromatic amino acid hydroxylase family.</text>
</comment>
<dbReference type="InterPro" id="IPR036951">
    <property type="entry name" value="ArAA_hydroxylase_sf"/>
</dbReference>
<evidence type="ECO:0000256" key="7">
    <source>
        <dbReference type="ARBA" id="ARBA00022723"/>
    </source>
</evidence>
<comment type="cofactor">
    <cofactor evidence="2 13">
        <name>Fe(2+)</name>
        <dbReference type="ChEBI" id="CHEBI:29033"/>
    </cofactor>
</comment>
<comment type="caution">
    <text evidence="15">The sequence shown here is derived from an EMBL/GenBank/DDBJ whole genome shotgun (WGS) entry which is preliminary data.</text>
</comment>
<evidence type="ECO:0000256" key="2">
    <source>
        <dbReference type="ARBA" id="ARBA00001954"/>
    </source>
</evidence>
<organism evidence="15 16">
    <name type="scientific">SAR86 cluster bacterium</name>
    <dbReference type="NCBI Taxonomy" id="2030880"/>
    <lineage>
        <taxon>Bacteria</taxon>
        <taxon>Pseudomonadati</taxon>
        <taxon>Pseudomonadota</taxon>
        <taxon>Gammaproteobacteria</taxon>
        <taxon>SAR86 cluster</taxon>
    </lineage>
</organism>
<dbReference type="InterPro" id="IPR019774">
    <property type="entry name" value="Aromatic-AA_hydroxylase_C"/>
</dbReference>
<dbReference type="AlphaFoldDB" id="A0A520MX46"/>
<evidence type="ECO:0000313" key="15">
    <source>
        <dbReference type="EMBL" id="RZO25793.1"/>
    </source>
</evidence>
<accession>A0A520MX46</accession>
<gene>
    <name evidence="15" type="ORF">EVA92_04515</name>
</gene>
<keyword evidence="9 13" id="KW-0408">Iron</keyword>